<feature type="domain" description="ABC transmembrane type-1" evidence="14">
    <location>
        <begin position="827"/>
        <end position="1139"/>
    </location>
</feature>
<dbReference type="InterPro" id="IPR003439">
    <property type="entry name" value="ABC_transporter-like_ATP-bd"/>
</dbReference>
<dbReference type="InterPro" id="IPR003593">
    <property type="entry name" value="AAA+_ATPase"/>
</dbReference>
<feature type="transmembrane region" description="Helical" evidence="12">
    <location>
        <begin position="1084"/>
        <end position="1105"/>
    </location>
</feature>
<dbReference type="EMBL" id="CAJEWN010000069">
    <property type="protein sequence ID" value="CAD2158249.1"/>
    <property type="molecule type" value="Genomic_DNA"/>
</dbReference>
<dbReference type="InterPro" id="IPR036640">
    <property type="entry name" value="ABC1_TM_sf"/>
</dbReference>
<dbReference type="InterPro" id="IPR017871">
    <property type="entry name" value="ABC_transporter-like_CS"/>
</dbReference>
<evidence type="ECO:0000313" key="15">
    <source>
        <dbReference type="EMBL" id="CAD2158249.1"/>
    </source>
</evidence>
<evidence type="ECO:0000313" key="16">
    <source>
        <dbReference type="Proteomes" id="UP000580250"/>
    </source>
</evidence>
<dbReference type="PROSITE" id="PS50929">
    <property type="entry name" value="ABC_TM1F"/>
    <property type="match status" value="2"/>
</dbReference>
<dbReference type="CDD" id="cd18599">
    <property type="entry name" value="ABC_6TM_MRP5_8_9_D2"/>
    <property type="match status" value="1"/>
</dbReference>
<organism evidence="15 16">
    <name type="scientific">Meloidogyne enterolobii</name>
    <name type="common">Root-knot nematode worm</name>
    <name type="synonym">Meloidogyne mayaguensis</name>
    <dbReference type="NCBI Taxonomy" id="390850"/>
    <lineage>
        <taxon>Eukaryota</taxon>
        <taxon>Metazoa</taxon>
        <taxon>Ecdysozoa</taxon>
        <taxon>Nematoda</taxon>
        <taxon>Chromadorea</taxon>
        <taxon>Rhabditida</taxon>
        <taxon>Tylenchina</taxon>
        <taxon>Tylenchomorpha</taxon>
        <taxon>Tylenchoidea</taxon>
        <taxon>Meloidogynidae</taxon>
        <taxon>Meloidogyninae</taxon>
        <taxon>Meloidogyne</taxon>
    </lineage>
</organism>
<evidence type="ECO:0000256" key="12">
    <source>
        <dbReference type="SAM" id="Phobius"/>
    </source>
</evidence>
<evidence type="ECO:0000256" key="11">
    <source>
        <dbReference type="SAM" id="MobiDB-lite"/>
    </source>
</evidence>
<keyword evidence="7" id="KW-0067">ATP-binding</keyword>
<feature type="compositionally biased region" description="Basic residues" evidence="11">
    <location>
        <begin position="489"/>
        <end position="500"/>
    </location>
</feature>
<dbReference type="PANTHER" id="PTHR24223:SF447">
    <property type="entry name" value="MULTIDRUG RESISTANCE-ASSOCIATED PROTEIN 5"/>
    <property type="match status" value="1"/>
</dbReference>
<feature type="transmembrane region" description="Helical" evidence="12">
    <location>
        <begin position="196"/>
        <end position="219"/>
    </location>
</feature>
<dbReference type="GO" id="GO:0140359">
    <property type="term" value="F:ABC-type transporter activity"/>
    <property type="evidence" value="ECO:0007669"/>
    <property type="project" value="InterPro"/>
</dbReference>
<dbReference type="GO" id="GO:0012505">
    <property type="term" value="C:endomembrane system"/>
    <property type="evidence" value="ECO:0007669"/>
    <property type="project" value="UniProtKB-SubCell"/>
</dbReference>
<dbReference type="Pfam" id="PF00005">
    <property type="entry name" value="ABC_tran"/>
    <property type="match status" value="2"/>
</dbReference>
<evidence type="ECO:0000256" key="8">
    <source>
        <dbReference type="ARBA" id="ARBA00022989"/>
    </source>
</evidence>
<dbReference type="Gene3D" id="3.40.50.300">
    <property type="entry name" value="P-loop containing nucleotide triphosphate hydrolases"/>
    <property type="match status" value="2"/>
</dbReference>
<evidence type="ECO:0000259" key="14">
    <source>
        <dbReference type="PROSITE" id="PS50929"/>
    </source>
</evidence>
<protein>
    <submittedName>
        <fullName evidence="15">Uncharacterized protein</fullName>
    </submittedName>
</protein>
<gene>
    <name evidence="15" type="ORF">MENT_LOCUS13078</name>
</gene>
<feature type="domain" description="ABC transporter" evidence="13">
    <location>
        <begin position="529"/>
        <end position="761"/>
    </location>
</feature>
<evidence type="ECO:0000256" key="9">
    <source>
        <dbReference type="ARBA" id="ARBA00023136"/>
    </source>
</evidence>
<keyword evidence="3" id="KW-0813">Transport</keyword>
<dbReference type="SMART" id="SM00382">
    <property type="entry name" value="AAA"/>
    <property type="match status" value="2"/>
</dbReference>
<dbReference type="InterPro" id="IPR050173">
    <property type="entry name" value="ABC_transporter_C-like"/>
</dbReference>
<dbReference type="CDD" id="cd18592">
    <property type="entry name" value="ABC_6TM_MRP5_8_9_D1"/>
    <property type="match status" value="1"/>
</dbReference>
<dbReference type="Pfam" id="PF00664">
    <property type="entry name" value="ABC_membrane"/>
    <property type="match status" value="2"/>
</dbReference>
<feature type="transmembrane region" description="Helical" evidence="12">
    <location>
        <begin position="900"/>
        <end position="925"/>
    </location>
</feature>
<feature type="transmembrane region" description="Helical" evidence="12">
    <location>
        <begin position="150"/>
        <end position="176"/>
    </location>
</feature>
<proteinExistence type="inferred from homology"/>
<keyword evidence="8 12" id="KW-1133">Transmembrane helix</keyword>
<feature type="region of interest" description="Disordered" evidence="11">
    <location>
        <begin position="37"/>
        <end position="56"/>
    </location>
</feature>
<evidence type="ECO:0000256" key="6">
    <source>
        <dbReference type="ARBA" id="ARBA00022741"/>
    </source>
</evidence>
<name>A0A6V7UHQ4_MELEN</name>
<comment type="similarity">
    <text evidence="2">Belongs to the ABC transporter superfamily. ABCC family. Conjugate transporter (TC 3.A.1.208) subfamily.</text>
</comment>
<evidence type="ECO:0000256" key="1">
    <source>
        <dbReference type="ARBA" id="ARBA00004127"/>
    </source>
</evidence>
<feature type="transmembrane region" description="Helical" evidence="12">
    <location>
        <begin position="976"/>
        <end position="996"/>
    </location>
</feature>
<comment type="subcellular location">
    <subcellularLocation>
        <location evidence="1">Endomembrane system</location>
        <topology evidence="1">Multi-pass membrane protein</topology>
    </subcellularLocation>
</comment>
<keyword evidence="10" id="KW-0325">Glycoprotein</keyword>
<evidence type="ECO:0000256" key="7">
    <source>
        <dbReference type="ARBA" id="ARBA00022840"/>
    </source>
</evidence>
<dbReference type="FunFam" id="3.40.50.300:FF:000163">
    <property type="entry name" value="Multidrug resistance-associated protein member 4"/>
    <property type="match status" value="1"/>
</dbReference>
<dbReference type="PANTHER" id="PTHR24223">
    <property type="entry name" value="ATP-BINDING CASSETTE SUB-FAMILY C"/>
    <property type="match status" value="1"/>
</dbReference>
<dbReference type="GO" id="GO:0005524">
    <property type="term" value="F:ATP binding"/>
    <property type="evidence" value="ECO:0007669"/>
    <property type="project" value="UniProtKB-KW"/>
</dbReference>
<evidence type="ECO:0000256" key="2">
    <source>
        <dbReference type="ARBA" id="ARBA00009726"/>
    </source>
</evidence>
<feature type="transmembrane region" description="Helical" evidence="12">
    <location>
        <begin position="824"/>
        <end position="847"/>
    </location>
</feature>
<feature type="transmembrane region" description="Helical" evidence="12">
    <location>
        <begin position="410"/>
        <end position="427"/>
    </location>
</feature>
<dbReference type="InterPro" id="IPR011527">
    <property type="entry name" value="ABC1_TM_dom"/>
</dbReference>
<feature type="domain" description="ABC transmembrane type-1" evidence="14">
    <location>
        <begin position="152"/>
        <end position="436"/>
    </location>
</feature>
<dbReference type="FunFam" id="1.20.1560.10:FF:000015">
    <property type="entry name" value="multidrug resistance-associated protein 5 isoform X1"/>
    <property type="match status" value="1"/>
</dbReference>
<keyword evidence="6" id="KW-0547">Nucleotide-binding</keyword>
<evidence type="ECO:0000256" key="3">
    <source>
        <dbReference type="ARBA" id="ARBA00022448"/>
    </source>
</evidence>
<dbReference type="CDD" id="cd03244">
    <property type="entry name" value="ABCC_MRP_domain2"/>
    <property type="match status" value="1"/>
</dbReference>
<sequence>MDKNTAENLSNGIQLNNIKEEEKKSFISKNNREQKACTSLPQTATATSAASRPNSPITTTKSFCSAVDDASWLSFISFAWMFPWMWNCYKQRVCTDPTNVNLWRCSIFDSSNVNLKRLEHIFNEEKRRSTSLGQKPSLTFAVFRFIRFRLFLACAVFLFCLVFGFIGPTCLVRGLIAFVEKPPRLLDGSINYSTGVYFALAIFVVEILRVLAYSATWAISYRTAIRTRGAVLALLYRTLLGAKSMKVKSSAEVINIFANEGQRIFDAVTFAPLVIIGPFVLIGGLIYLLRVIGPLSLLGVGVFFVFDIIQAILGIMLLKYRKLTIEQTEKRMGLIGEILTCIKCIKLNAWEMLFYRRVCEIRDKEKHYLRIAGYTQSLMIASGAIVPAVATIVMVLSIVLSGSDLKASDAFSAITVFVVMLFGIRMIPYGTRYITEAFQSLNKINSLLLIEQYDSEILAPKHPMAIQLTNCMLVWDIVAEDDDKDTQKQQKRGRKKRKMTKKDTVNNDVNGNLPMMDDDEKHEGEEEEVFTIAVIKNDQGGNRGNVKKQFCLKIDEFVVNKGELIGICGVVGAGKSALINAITGHMSSLGYSSINVAGPVALCSQNPSILPTTIRENIIFGGGGHSTQMNSQRYYKAISCAQLQKDLELFPENELSKVTSCKLSGGQRSRIALARAFYSNRDIYLFDEVFSSIDKNVAEKIFNFGIKEFLATKTRLLVTDNSEFLSQCDRVFLMGSGQIREIDFKKDGSEAISSVHDNFSNNEASQTNMLQKETSLAASIKPFNIDKEANKEDYEDEESKEALGLKPISKDEYMEYIRAAGGNAFCALVFFAFLINVGSNIFSTFWLSEWMRNVHNDEFRASVDFVLKNAAASKNNNGESSFKLTDSLANPDLGLKFYSIIYVCNVLFLFLSGIFKAIVFVKFTLNASTNLHNKMLKRVIFAVMPFFHNTPTGRILNRFSKDMDEIDSKLPFSAEAMLQGGITCAGFLLIIIWVFPLFLLPSIPLFMLFLLFFVCFRAGIRSLKRIENVTRSPLYEHITSSLEALPTLHAYGQSDKFVEQLKLRLDENTGALFLYYSAMRWQAVWLDLLVVLITFGVSLFIVLLTDQISPSEAGMAIAFALQMSGIFQFAVRSQTELEAKLTAVERVTHYSKTIQVEPEDIKLSDSQNQDWPKNGDIQFENVFLRYHPNLLPALNNISFNIQSGQKIGIVGRTGSGKTSLCNALFRLYPLESGKIFIGSEDFCSVNIRQLRQSISIIMQEATLFEGTIRFNIDPENVYESDDKIWECLDKAGISDSFKAFPDPLDFLVGRNGRNISAGERQLICLARVLLRNTKIVILDEPTANIDKRTDIFLQQRLKEFFASQTVLLVTHKLENIADGALDCLLEMEDGKVKSFQSSAVSLQQNNNETRQQ</sequence>
<dbReference type="SUPFAM" id="SSF52540">
    <property type="entry name" value="P-loop containing nucleoside triphosphate hydrolases"/>
    <property type="match status" value="2"/>
</dbReference>
<dbReference type="Proteomes" id="UP000580250">
    <property type="component" value="Unassembled WGS sequence"/>
</dbReference>
<feature type="transmembrane region" description="Helical" evidence="12">
    <location>
        <begin position="378"/>
        <end position="398"/>
    </location>
</feature>
<keyword evidence="9 12" id="KW-0472">Membrane</keyword>
<evidence type="ECO:0000256" key="10">
    <source>
        <dbReference type="ARBA" id="ARBA00023180"/>
    </source>
</evidence>
<keyword evidence="5" id="KW-0677">Repeat</keyword>
<dbReference type="InterPro" id="IPR027417">
    <property type="entry name" value="P-loop_NTPase"/>
</dbReference>
<dbReference type="Gene3D" id="1.20.1560.10">
    <property type="entry name" value="ABC transporter type 1, transmembrane domain"/>
    <property type="match status" value="2"/>
</dbReference>
<evidence type="ECO:0000259" key="13">
    <source>
        <dbReference type="PROSITE" id="PS50893"/>
    </source>
</evidence>
<comment type="caution">
    <text evidence="15">The sequence shown here is derived from an EMBL/GenBank/DDBJ whole genome shotgun (WGS) entry which is preliminary data.</text>
</comment>
<feature type="transmembrane region" description="Helical" evidence="12">
    <location>
        <begin position="267"/>
        <end position="289"/>
    </location>
</feature>
<dbReference type="PROSITE" id="PS50893">
    <property type="entry name" value="ABC_TRANSPORTER_2"/>
    <property type="match status" value="2"/>
</dbReference>
<evidence type="ECO:0000256" key="5">
    <source>
        <dbReference type="ARBA" id="ARBA00022737"/>
    </source>
</evidence>
<dbReference type="SUPFAM" id="SSF90123">
    <property type="entry name" value="ABC transporter transmembrane region"/>
    <property type="match status" value="2"/>
</dbReference>
<feature type="transmembrane region" description="Helical" evidence="12">
    <location>
        <begin position="295"/>
        <end position="318"/>
    </location>
</feature>
<dbReference type="OrthoDB" id="6500128at2759"/>
<dbReference type="GO" id="GO:0016020">
    <property type="term" value="C:membrane"/>
    <property type="evidence" value="ECO:0007669"/>
    <property type="project" value="InterPro"/>
</dbReference>
<feature type="transmembrane region" description="Helical" evidence="12">
    <location>
        <begin position="1002"/>
        <end position="1020"/>
    </location>
</feature>
<feature type="domain" description="ABC transporter" evidence="13">
    <location>
        <begin position="1177"/>
        <end position="1412"/>
    </location>
</feature>
<dbReference type="GO" id="GO:0016887">
    <property type="term" value="F:ATP hydrolysis activity"/>
    <property type="evidence" value="ECO:0007669"/>
    <property type="project" value="InterPro"/>
</dbReference>
<reference evidence="15 16" key="1">
    <citation type="submission" date="2020-08" db="EMBL/GenBank/DDBJ databases">
        <authorList>
            <person name="Koutsovoulos G."/>
            <person name="Danchin GJ E."/>
        </authorList>
    </citation>
    <scope>NUCLEOTIDE SEQUENCE [LARGE SCALE GENOMIC DNA]</scope>
</reference>
<keyword evidence="4 12" id="KW-0812">Transmembrane</keyword>
<evidence type="ECO:0000256" key="4">
    <source>
        <dbReference type="ARBA" id="ARBA00022692"/>
    </source>
</evidence>
<feature type="region of interest" description="Disordered" evidence="11">
    <location>
        <begin position="484"/>
        <end position="521"/>
    </location>
</feature>
<dbReference type="PROSITE" id="PS00211">
    <property type="entry name" value="ABC_TRANSPORTER_1"/>
    <property type="match status" value="2"/>
</dbReference>
<accession>A0A6V7UHQ4</accession>